<dbReference type="PANTHER" id="PTHR31511:SF12">
    <property type="entry name" value="RHO TERMINATION FACTOR N-TERMINAL DOMAIN-CONTAINING PROTEIN"/>
    <property type="match status" value="1"/>
</dbReference>
<protein>
    <submittedName>
        <fullName evidence="2">Uncharacterized protein</fullName>
    </submittedName>
</protein>
<dbReference type="PANTHER" id="PTHR31511">
    <property type="entry name" value="PROTEIN CBG23764"/>
    <property type="match status" value="1"/>
</dbReference>
<gene>
    <name evidence="2" type="ORF">DIABBA_LOCUS13443</name>
</gene>
<dbReference type="EMBL" id="OU898284">
    <property type="protein sequence ID" value="CAG9840820.1"/>
    <property type="molecule type" value="Genomic_DNA"/>
</dbReference>
<dbReference type="AlphaFoldDB" id="A0A9N9TCF8"/>
<keyword evidence="3" id="KW-1185">Reference proteome</keyword>
<organism evidence="2 3">
    <name type="scientific">Diabrotica balteata</name>
    <name type="common">Banded cucumber beetle</name>
    <dbReference type="NCBI Taxonomy" id="107213"/>
    <lineage>
        <taxon>Eukaryota</taxon>
        <taxon>Metazoa</taxon>
        <taxon>Ecdysozoa</taxon>
        <taxon>Arthropoda</taxon>
        <taxon>Hexapoda</taxon>
        <taxon>Insecta</taxon>
        <taxon>Pterygota</taxon>
        <taxon>Neoptera</taxon>
        <taxon>Endopterygota</taxon>
        <taxon>Coleoptera</taxon>
        <taxon>Polyphaga</taxon>
        <taxon>Cucujiformia</taxon>
        <taxon>Chrysomeloidea</taxon>
        <taxon>Chrysomelidae</taxon>
        <taxon>Galerucinae</taxon>
        <taxon>Diabroticina</taxon>
        <taxon>Diabroticites</taxon>
        <taxon>Diabrotica</taxon>
    </lineage>
</organism>
<dbReference type="Proteomes" id="UP001153709">
    <property type="component" value="Chromosome 9"/>
</dbReference>
<proteinExistence type="predicted"/>
<name>A0A9N9TCF8_DIABA</name>
<feature type="compositionally biased region" description="Acidic residues" evidence="1">
    <location>
        <begin position="349"/>
        <end position="363"/>
    </location>
</feature>
<accession>A0A9N9TCF8</accession>
<reference evidence="2" key="1">
    <citation type="submission" date="2022-01" db="EMBL/GenBank/DDBJ databases">
        <authorList>
            <person name="King R."/>
        </authorList>
    </citation>
    <scope>NUCLEOTIDE SEQUENCE</scope>
</reference>
<feature type="region of interest" description="Disordered" evidence="1">
    <location>
        <begin position="349"/>
        <end position="383"/>
    </location>
</feature>
<dbReference type="OrthoDB" id="6602337at2759"/>
<evidence type="ECO:0000256" key="1">
    <source>
        <dbReference type="SAM" id="MobiDB-lite"/>
    </source>
</evidence>
<sequence length="414" mass="48358">MLKVNTTFCGELIKKAEEVEILERKYFQTKNKVIDVTTDLKYWFKVYVKNVVLNDLSEFEASQSSWALNKIISLEININKFEVAKGASSYIQLHPKVARKRSCISVMNNDQACFAWAIVSALYSVNINTNKTTSYPHYTNVLNLKSLTFPVTLNQLPLFEKSNENISVNVFELNVKDEHFNFSVLPVRLTKQKRERHVNLLIVQNKYYFNNKADSVEPWSDGHDDDIIHFYYIWIKDLGNCLTEPHPIWQATCACQIQTTKIPESNTDSQLAYFNVQQRACENVQQGSNNNYRKYSPTEVRPPDSTIKKLTRLIYKAYQAVSQPYNMICFKCDSFFCYCPETIKLDSDIEEKDEEEHEAEEEERDPKDEILTPSTIPPPKKQKKNKIKILKNFMFVIILHFYNKKIQIIEPLNH</sequence>
<evidence type="ECO:0000313" key="3">
    <source>
        <dbReference type="Proteomes" id="UP001153709"/>
    </source>
</evidence>
<evidence type="ECO:0000313" key="2">
    <source>
        <dbReference type="EMBL" id="CAG9840820.1"/>
    </source>
</evidence>